<dbReference type="Pfam" id="PF09070">
    <property type="entry name" value="PFU"/>
    <property type="match status" value="1"/>
</dbReference>
<name>A0A2V3IH76_9FLOR</name>
<dbReference type="Pfam" id="PF00400">
    <property type="entry name" value="WD40"/>
    <property type="match status" value="5"/>
</dbReference>
<dbReference type="SUPFAM" id="SSF50978">
    <property type="entry name" value="WD40 repeat-like"/>
    <property type="match status" value="1"/>
</dbReference>
<dbReference type="Gene3D" id="2.130.10.10">
    <property type="entry name" value="YVTN repeat-like/Quinoprotein amine dehydrogenase"/>
    <property type="match status" value="2"/>
</dbReference>
<keyword evidence="10" id="KW-1185">Reference proteome</keyword>
<evidence type="ECO:0000313" key="9">
    <source>
        <dbReference type="EMBL" id="PXF41456.1"/>
    </source>
</evidence>
<evidence type="ECO:0000256" key="5">
    <source>
        <dbReference type="PROSITE-ProRule" id="PRU00221"/>
    </source>
</evidence>
<dbReference type="GO" id="GO:0043161">
    <property type="term" value="P:proteasome-mediated ubiquitin-dependent protein catabolic process"/>
    <property type="evidence" value="ECO:0007669"/>
    <property type="project" value="TreeGrafter"/>
</dbReference>
<dbReference type="Proteomes" id="UP000247409">
    <property type="component" value="Unassembled WGS sequence"/>
</dbReference>
<keyword evidence="3 5" id="KW-0853">WD repeat</keyword>
<feature type="region of interest" description="Disordered" evidence="6">
    <location>
        <begin position="456"/>
        <end position="543"/>
    </location>
</feature>
<feature type="repeat" description="WD" evidence="5">
    <location>
        <begin position="8"/>
        <end position="48"/>
    </location>
</feature>
<dbReference type="GO" id="GO:0005737">
    <property type="term" value="C:cytoplasm"/>
    <property type="evidence" value="ECO:0007669"/>
    <property type="project" value="UniProtKB-SubCell"/>
</dbReference>
<dbReference type="PROSITE" id="PS50294">
    <property type="entry name" value="WD_REPEATS_REGION"/>
    <property type="match status" value="2"/>
</dbReference>
<dbReference type="InterPro" id="IPR036322">
    <property type="entry name" value="WD40_repeat_dom_sf"/>
</dbReference>
<dbReference type="InterPro" id="IPR020472">
    <property type="entry name" value="WD40_PAC1"/>
</dbReference>
<dbReference type="OrthoDB" id="10265988at2759"/>
<dbReference type="InterPro" id="IPR013535">
    <property type="entry name" value="PUL_dom"/>
</dbReference>
<dbReference type="CDD" id="cd00200">
    <property type="entry name" value="WD40"/>
    <property type="match status" value="1"/>
</dbReference>
<proteinExistence type="predicted"/>
<dbReference type="InterPro" id="IPR019775">
    <property type="entry name" value="WD40_repeat_CS"/>
</dbReference>
<dbReference type="PANTHER" id="PTHR19849">
    <property type="entry name" value="PHOSPHOLIPASE A-2-ACTIVATING PROTEIN"/>
    <property type="match status" value="1"/>
</dbReference>
<feature type="domain" description="PFU" evidence="7">
    <location>
        <begin position="368"/>
        <end position="464"/>
    </location>
</feature>
<evidence type="ECO:0000259" key="7">
    <source>
        <dbReference type="PROSITE" id="PS51394"/>
    </source>
</evidence>
<dbReference type="InterPro" id="IPR015155">
    <property type="entry name" value="PFU"/>
</dbReference>
<dbReference type="PROSITE" id="PS50082">
    <property type="entry name" value="WD_REPEATS_2"/>
    <property type="match status" value="3"/>
</dbReference>
<sequence>MYTLRAELRIHSADVRGVAASSAGVIATASRDHSVVIWDLDKNAPKKTLEGHKHFVNSLAFVGTNRLVSASGDNTLRVWDVDSGDCIHVLKGHTASVCSVSAATEGSTVVSASWDKTARVWCTETGECLRVLRGHDAAVWAAAQTASGAFITVGADKAVRIWPGHTKVETGTALQAAHSDVVRDLVQGPDGGFVTVANDSALVYWRESQDSYVPMKKVSDLHNGSFCYSVDSFIEPSGNWRFVTGGEDNAVRISECIETLMDEISPKQTIMHPGTVWSVCFCANGDIVTACSDGVARVFTTDESKCADQDVLQAFEKAVSERQINTKLIGGVDVKKLPSAEAALATPGKKDGENKIVKGANGGAEVYMWSSAESKWSKVGDVVEGPGGTPTGGVVNGKTYDFVFEVEIGEGGKKEKLGYNRGENPYLAAQRFIDENEISQEFLDQIAHFIEQQVPPEALQSTSSQLSDPLTGGSRYVPGGHAVSGGGSGDPFTGNHRYVPQTQRVGSSSSGSDPFTGGSRYVPGGGSNLSKPEANKLPPPRKLIPHKSGMVLYKNIDQIDKIQQKLSLFNTEFAQAGTGQALNQEEASLFGSSLMPKLKSRRDIVVLEENECALVAKILKWPTSHSFPVLDVARIAISIPSGAAYFFGSKNGEVLDDVLAHLSSEQANAAVYIMGCRFLCNMFGNRVSGTVAKAQQSAILQAASRAARTDNKRARETHAALLVNYAIMLHDSKAPAQERSSVIKKSVDVIEAGEDHEEVLYRVMIAIGTLICDDNESASLGVELGVAKAASDAAPISPRLQQIALEIATILAS</sequence>
<dbReference type="SMART" id="SM00320">
    <property type="entry name" value="WD40"/>
    <property type="match status" value="6"/>
</dbReference>
<dbReference type="PRINTS" id="PR00320">
    <property type="entry name" value="GPROTEINBRPT"/>
</dbReference>
<keyword evidence="4" id="KW-0677">Repeat</keyword>
<dbReference type="InterPro" id="IPR015943">
    <property type="entry name" value="WD40/YVTN_repeat-like_dom_sf"/>
</dbReference>
<feature type="compositionally biased region" description="Polar residues" evidence="6">
    <location>
        <begin position="500"/>
        <end position="513"/>
    </location>
</feature>
<accession>A0A2V3IH76</accession>
<gene>
    <name evidence="9" type="ORF">BWQ96_08837</name>
</gene>
<evidence type="ECO:0000256" key="3">
    <source>
        <dbReference type="ARBA" id="ARBA00022574"/>
    </source>
</evidence>
<evidence type="ECO:0000256" key="2">
    <source>
        <dbReference type="ARBA" id="ARBA00022490"/>
    </source>
</evidence>
<dbReference type="AlphaFoldDB" id="A0A2V3IH76"/>
<dbReference type="GO" id="GO:0043130">
    <property type="term" value="F:ubiquitin binding"/>
    <property type="evidence" value="ECO:0007669"/>
    <property type="project" value="TreeGrafter"/>
</dbReference>
<reference evidence="9 10" key="1">
    <citation type="journal article" date="2018" name="Mol. Biol. Evol.">
        <title>Analysis of the draft genome of the red seaweed Gracilariopsis chorda provides insights into genome size evolution in Rhodophyta.</title>
        <authorList>
            <person name="Lee J."/>
            <person name="Yang E.C."/>
            <person name="Graf L."/>
            <person name="Yang J.H."/>
            <person name="Qiu H."/>
            <person name="Zel Zion U."/>
            <person name="Chan C.X."/>
            <person name="Stephens T.G."/>
            <person name="Weber A.P.M."/>
            <person name="Boo G.H."/>
            <person name="Boo S.M."/>
            <person name="Kim K.M."/>
            <person name="Shin Y."/>
            <person name="Jung M."/>
            <person name="Lee S.J."/>
            <person name="Yim H.S."/>
            <person name="Lee J.H."/>
            <person name="Bhattacharya D."/>
            <person name="Yoon H.S."/>
        </authorList>
    </citation>
    <scope>NUCLEOTIDE SEQUENCE [LARGE SCALE GENOMIC DNA]</scope>
    <source>
        <strain evidence="9 10">SKKU-2015</strain>
        <tissue evidence="9">Whole body</tissue>
    </source>
</reference>
<evidence type="ECO:0000313" key="10">
    <source>
        <dbReference type="Proteomes" id="UP000247409"/>
    </source>
</evidence>
<dbReference type="Gene3D" id="3.10.20.870">
    <property type="entry name" value="PFU (PLAA family ubiquitin binding), C-terminal domain"/>
    <property type="match status" value="1"/>
</dbReference>
<dbReference type="InterPro" id="IPR001680">
    <property type="entry name" value="WD40_rpt"/>
</dbReference>
<comment type="subcellular location">
    <subcellularLocation>
        <location evidence="1">Cytoplasm</location>
    </subcellularLocation>
</comment>
<organism evidence="9 10">
    <name type="scientific">Gracilariopsis chorda</name>
    <dbReference type="NCBI Taxonomy" id="448386"/>
    <lineage>
        <taxon>Eukaryota</taxon>
        <taxon>Rhodophyta</taxon>
        <taxon>Florideophyceae</taxon>
        <taxon>Rhodymeniophycidae</taxon>
        <taxon>Gracilariales</taxon>
        <taxon>Gracilariaceae</taxon>
        <taxon>Gracilariopsis</taxon>
    </lineage>
</organism>
<dbReference type="EMBL" id="NBIV01000216">
    <property type="protein sequence ID" value="PXF41456.1"/>
    <property type="molecule type" value="Genomic_DNA"/>
</dbReference>
<dbReference type="InterPro" id="IPR011989">
    <property type="entry name" value="ARM-like"/>
</dbReference>
<evidence type="ECO:0000259" key="8">
    <source>
        <dbReference type="PROSITE" id="PS51396"/>
    </source>
</evidence>
<feature type="domain" description="PUL" evidence="8">
    <location>
        <begin position="542"/>
        <end position="810"/>
    </location>
</feature>
<evidence type="ECO:0000256" key="1">
    <source>
        <dbReference type="ARBA" id="ARBA00004496"/>
    </source>
</evidence>
<dbReference type="PROSITE" id="PS00678">
    <property type="entry name" value="WD_REPEATS_1"/>
    <property type="match status" value="2"/>
</dbReference>
<feature type="repeat" description="WD" evidence="5">
    <location>
        <begin position="49"/>
        <end position="89"/>
    </location>
</feature>
<comment type="caution">
    <text evidence="9">The sequence shown here is derived from an EMBL/GenBank/DDBJ whole genome shotgun (WGS) entry which is preliminary data.</text>
</comment>
<dbReference type="PROSITE" id="PS51394">
    <property type="entry name" value="PFU"/>
    <property type="match status" value="1"/>
</dbReference>
<dbReference type="STRING" id="448386.A0A2V3IH76"/>
<dbReference type="PANTHER" id="PTHR19849:SF0">
    <property type="entry name" value="PHOSPHOLIPASE A-2-ACTIVATING PROTEIN"/>
    <property type="match status" value="1"/>
</dbReference>
<dbReference type="Gene3D" id="1.25.10.10">
    <property type="entry name" value="Leucine-rich Repeat Variant"/>
    <property type="match status" value="1"/>
</dbReference>
<dbReference type="InterPro" id="IPR038122">
    <property type="entry name" value="PFU_sf"/>
</dbReference>
<evidence type="ECO:0000256" key="6">
    <source>
        <dbReference type="SAM" id="MobiDB-lite"/>
    </source>
</evidence>
<dbReference type="GO" id="GO:0005634">
    <property type="term" value="C:nucleus"/>
    <property type="evidence" value="ECO:0007669"/>
    <property type="project" value="TreeGrafter"/>
</dbReference>
<dbReference type="GO" id="GO:0010992">
    <property type="term" value="P:ubiquitin recycling"/>
    <property type="evidence" value="ECO:0007669"/>
    <property type="project" value="TreeGrafter"/>
</dbReference>
<keyword evidence="2" id="KW-0963">Cytoplasm</keyword>
<evidence type="ECO:0000256" key="4">
    <source>
        <dbReference type="ARBA" id="ARBA00022737"/>
    </source>
</evidence>
<dbReference type="Pfam" id="PF08324">
    <property type="entry name" value="PUL"/>
    <property type="match status" value="1"/>
</dbReference>
<dbReference type="PROSITE" id="PS51396">
    <property type="entry name" value="PUL"/>
    <property type="match status" value="1"/>
</dbReference>
<feature type="compositionally biased region" description="Polar residues" evidence="6">
    <location>
        <begin position="459"/>
        <end position="468"/>
    </location>
</feature>
<feature type="repeat" description="WD" evidence="5">
    <location>
        <begin position="90"/>
        <end position="131"/>
    </location>
</feature>
<protein>
    <submittedName>
        <fullName evidence="9">Phospholipase A-2-activating protein</fullName>
    </submittedName>
</protein>